<sequence>MFTVKQIHAAHSKVKSGADFPNYMQDLIKLGVISFETFVNDSHSVYFGANDFKTQSEGKYDPMEIATNANKDQFISDLKSHQKGGTDYMTFCQDCAKSGIEKWIVKTKHMTCTYFDKAGNEILVEVIPS</sequence>
<dbReference type="Gene3D" id="3.30.1810.10">
    <property type="entry name" value="YdfO-like"/>
    <property type="match status" value="1"/>
</dbReference>
<evidence type="ECO:0000313" key="2">
    <source>
        <dbReference type="Proteomes" id="UP001596287"/>
    </source>
</evidence>
<evidence type="ECO:0000313" key="1">
    <source>
        <dbReference type="EMBL" id="MFC6098383.1"/>
    </source>
</evidence>
<dbReference type="InterPro" id="IPR036696">
    <property type="entry name" value="YdfO-like_sf"/>
</dbReference>
<protein>
    <submittedName>
        <fullName evidence="1">DUF1398 domain-containing protein</fullName>
    </submittedName>
</protein>
<dbReference type="InterPro" id="IPR009833">
    <property type="entry name" value="DUF1398"/>
</dbReference>
<dbReference type="Pfam" id="PF07166">
    <property type="entry name" value="DUF1398"/>
    <property type="match status" value="1"/>
</dbReference>
<gene>
    <name evidence="1" type="ORF">ACFPVY_17175</name>
</gene>
<dbReference type="Proteomes" id="UP001596287">
    <property type="component" value="Unassembled WGS sequence"/>
</dbReference>
<dbReference type="EMBL" id="JBHSQB010000021">
    <property type="protein sequence ID" value="MFC6098383.1"/>
    <property type="molecule type" value="Genomic_DNA"/>
</dbReference>
<dbReference type="SUPFAM" id="SSF160419">
    <property type="entry name" value="YdfO-like"/>
    <property type="match status" value="1"/>
</dbReference>
<name>A0ABW1PRY2_9FLAO</name>
<comment type="caution">
    <text evidence="1">The sequence shown here is derived from an EMBL/GenBank/DDBJ whole genome shotgun (WGS) entry which is preliminary data.</text>
</comment>
<proteinExistence type="predicted"/>
<accession>A0ABW1PRY2</accession>
<keyword evidence="2" id="KW-1185">Reference proteome</keyword>
<reference evidence="2" key="1">
    <citation type="journal article" date="2019" name="Int. J. Syst. Evol. Microbiol.">
        <title>The Global Catalogue of Microorganisms (GCM) 10K type strain sequencing project: providing services to taxonomists for standard genome sequencing and annotation.</title>
        <authorList>
            <consortium name="The Broad Institute Genomics Platform"/>
            <consortium name="The Broad Institute Genome Sequencing Center for Infectious Disease"/>
            <person name="Wu L."/>
            <person name="Ma J."/>
        </authorList>
    </citation>
    <scope>NUCLEOTIDE SEQUENCE [LARGE SCALE GENOMIC DNA]</scope>
    <source>
        <strain evidence="2">CCUG 49679</strain>
    </source>
</reference>
<organism evidence="1 2">
    <name type="scientific">Flavobacterium qiangtangense</name>
    <dbReference type="NCBI Taxonomy" id="1442595"/>
    <lineage>
        <taxon>Bacteria</taxon>
        <taxon>Pseudomonadati</taxon>
        <taxon>Bacteroidota</taxon>
        <taxon>Flavobacteriia</taxon>
        <taxon>Flavobacteriales</taxon>
        <taxon>Flavobacteriaceae</taxon>
        <taxon>Flavobacterium</taxon>
    </lineage>
</organism>
<dbReference type="RefSeq" id="WP_379793398.1">
    <property type="nucleotide sequence ID" value="NZ_JBHSQB010000021.1"/>
</dbReference>